<dbReference type="Proteomes" id="UP000832041">
    <property type="component" value="Chromosome"/>
</dbReference>
<dbReference type="EMBL" id="CP051627">
    <property type="protein sequence ID" value="UPT20200.1"/>
    <property type="molecule type" value="Genomic_DNA"/>
</dbReference>
<gene>
    <name evidence="2" type="ORF">FOF52_03815</name>
</gene>
<evidence type="ECO:0000259" key="1">
    <source>
        <dbReference type="Pfam" id="PF04149"/>
    </source>
</evidence>
<dbReference type="InterPro" id="IPR007278">
    <property type="entry name" value="DUF397"/>
</dbReference>
<dbReference type="Pfam" id="PF04149">
    <property type="entry name" value="DUF397"/>
    <property type="match status" value="1"/>
</dbReference>
<protein>
    <submittedName>
        <fullName evidence="2">DUF397 domain-containing protein</fullName>
    </submittedName>
</protein>
<evidence type="ECO:0000313" key="3">
    <source>
        <dbReference type="Proteomes" id="UP000832041"/>
    </source>
</evidence>
<accession>A0ABY4KYQ4</accession>
<proteinExistence type="predicted"/>
<sequence>MVSQNPQATLNTANWRKSSYSADQTACVEVADWAAGAAIRDTKHRDLGALVFPADEWQAFLGAVKRRGL</sequence>
<evidence type="ECO:0000313" key="2">
    <source>
        <dbReference type="EMBL" id="UPT20200.1"/>
    </source>
</evidence>
<reference evidence="2 3" key="1">
    <citation type="submission" date="2020-04" db="EMBL/GenBank/DDBJ databases">
        <title>Thermobifida alba genome sequencing and assembly.</title>
        <authorList>
            <person name="Luzics S."/>
            <person name="Horvath B."/>
            <person name="Nagy I."/>
            <person name="Toth A."/>
            <person name="Nagy I."/>
            <person name="Kukolya J."/>
        </authorList>
    </citation>
    <scope>NUCLEOTIDE SEQUENCE [LARGE SCALE GENOMIC DNA]</scope>
    <source>
        <strain evidence="2 3">DSM 43795</strain>
    </source>
</reference>
<dbReference type="RefSeq" id="WP_248592456.1">
    <property type="nucleotide sequence ID" value="NZ_BAABEB010000012.1"/>
</dbReference>
<keyword evidence="3" id="KW-1185">Reference proteome</keyword>
<name>A0ABY4KYQ4_THEAE</name>
<feature type="domain" description="DUF397" evidence="1">
    <location>
        <begin position="13"/>
        <end position="65"/>
    </location>
</feature>
<organism evidence="2 3">
    <name type="scientific">Thermobifida alba</name>
    <name type="common">Thermomonospora alba</name>
    <dbReference type="NCBI Taxonomy" id="53522"/>
    <lineage>
        <taxon>Bacteria</taxon>
        <taxon>Bacillati</taxon>
        <taxon>Actinomycetota</taxon>
        <taxon>Actinomycetes</taxon>
        <taxon>Streptosporangiales</taxon>
        <taxon>Nocardiopsidaceae</taxon>
        <taxon>Thermobifida</taxon>
    </lineage>
</organism>